<reference evidence="1" key="1">
    <citation type="journal article" date="2023" name="Mol. Ecol. Resour.">
        <title>Chromosome-level genome assembly of a triploid poplar Populus alba 'Berolinensis'.</title>
        <authorList>
            <person name="Chen S."/>
            <person name="Yu Y."/>
            <person name="Wang X."/>
            <person name="Wang S."/>
            <person name="Zhang T."/>
            <person name="Zhou Y."/>
            <person name="He R."/>
            <person name="Meng N."/>
            <person name="Wang Y."/>
            <person name="Liu W."/>
            <person name="Liu Z."/>
            <person name="Liu J."/>
            <person name="Guo Q."/>
            <person name="Huang H."/>
            <person name="Sederoff R.R."/>
            <person name="Wang G."/>
            <person name="Qu G."/>
            <person name="Chen S."/>
        </authorList>
    </citation>
    <scope>NUCLEOTIDE SEQUENCE</scope>
    <source>
        <strain evidence="1">SC-2020</strain>
    </source>
</reference>
<gene>
    <name evidence="1" type="ORF">NC653_015107</name>
</gene>
<proteinExistence type="predicted"/>
<evidence type="ECO:0000313" key="1">
    <source>
        <dbReference type="EMBL" id="KAJ6999169.1"/>
    </source>
</evidence>
<name>A0AAD6W5V0_9ROSI</name>
<evidence type="ECO:0000313" key="2">
    <source>
        <dbReference type="Proteomes" id="UP001164929"/>
    </source>
</evidence>
<comment type="caution">
    <text evidence="1">The sequence shown here is derived from an EMBL/GenBank/DDBJ whole genome shotgun (WGS) entry which is preliminary data.</text>
</comment>
<sequence length="92" mass="10900">MASLFVLIKHVGEIAVIPHEVLIWLAWRYYGPSRKVWFTFGEWKLEHILLQLRLKARWLASMEGVARIWMPSVIHNATLAWKSVDPRKPFYV</sequence>
<accession>A0AAD6W5V0</accession>
<dbReference type="Proteomes" id="UP001164929">
    <property type="component" value="Chromosome 5"/>
</dbReference>
<organism evidence="1 2">
    <name type="scientific">Populus alba x Populus x berolinensis</name>
    <dbReference type="NCBI Taxonomy" id="444605"/>
    <lineage>
        <taxon>Eukaryota</taxon>
        <taxon>Viridiplantae</taxon>
        <taxon>Streptophyta</taxon>
        <taxon>Embryophyta</taxon>
        <taxon>Tracheophyta</taxon>
        <taxon>Spermatophyta</taxon>
        <taxon>Magnoliopsida</taxon>
        <taxon>eudicotyledons</taxon>
        <taxon>Gunneridae</taxon>
        <taxon>Pentapetalae</taxon>
        <taxon>rosids</taxon>
        <taxon>fabids</taxon>
        <taxon>Malpighiales</taxon>
        <taxon>Salicaceae</taxon>
        <taxon>Saliceae</taxon>
        <taxon>Populus</taxon>
    </lineage>
</organism>
<dbReference type="AlphaFoldDB" id="A0AAD6W5V0"/>
<dbReference type="EMBL" id="JAQIZT010000005">
    <property type="protein sequence ID" value="KAJ6999169.1"/>
    <property type="molecule type" value="Genomic_DNA"/>
</dbReference>
<keyword evidence="2" id="KW-1185">Reference proteome</keyword>
<protein>
    <submittedName>
        <fullName evidence="1">Uncharacterized protein</fullName>
    </submittedName>
</protein>